<protein>
    <submittedName>
        <fullName evidence="2">Uncharacterized protein</fullName>
    </submittedName>
</protein>
<evidence type="ECO:0000256" key="1">
    <source>
        <dbReference type="SAM" id="Phobius"/>
    </source>
</evidence>
<name>A0A2P2P1K7_RHIMU</name>
<keyword evidence="1" id="KW-0812">Transmembrane</keyword>
<dbReference type="AlphaFoldDB" id="A0A2P2P1K7"/>
<feature type="transmembrane region" description="Helical" evidence="1">
    <location>
        <begin position="12"/>
        <end position="31"/>
    </location>
</feature>
<keyword evidence="1" id="KW-1133">Transmembrane helix</keyword>
<reference evidence="2" key="1">
    <citation type="submission" date="2018-02" db="EMBL/GenBank/DDBJ databases">
        <title>Rhizophora mucronata_Transcriptome.</title>
        <authorList>
            <person name="Meera S.P."/>
            <person name="Sreeshan A."/>
            <person name="Augustine A."/>
        </authorList>
    </citation>
    <scope>NUCLEOTIDE SEQUENCE</scope>
    <source>
        <tissue evidence="2">Leaf</tissue>
    </source>
</reference>
<organism evidence="2">
    <name type="scientific">Rhizophora mucronata</name>
    <name type="common">Asiatic mangrove</name>
    <dbReference type="NCBI Taxonomy" id="61149"/>
    <lineage>
        <taxon>Eukaryota</taxon>
        <taxon>Viridiplantae</taxon>
        <taxon>Streptophyta</taxon>
        <taxon>Embryophyta</taxon>
        <taxon>Tracheophyta</taxon>
        <taxon>Spermatophyta</taxon>
        <taxon>Magnoliopsida</taxon>
        <taxon>eudicotyledons</taxon>
        <taxon>Gunneridae</taxon>
        <taxon>Pentapetalae</taxon>
        <taxon>rosids</taxon>
        <taxon>fabids</taxon>
        <taxon>Malpighiales</taxon>
        <taxon>Rhizophoraceae</taxon>
        <taxon>Rhizophora</taxon>
    </lineage>
</organism>
<accession>A0A2P2P1K7</accession>
<evidence type="ECO:0000313" key="2">
    <source>
        <dbReference type="EMBL" id="MBX48612.1"/>
    </source>
</evidence>
<proteinExistence type="predicted"/>
<dbReference type="EMBL" id="GGEC01068128">
    <property type="protein sequence ID" value="MBX48612.1"/>
    <property type="molecule type" value="Transcribed_RNA"/>
</dbReference>
<sequence length="39" mass="4820">MQFSFRSLEWFLFFYKLSLNGFEKLLILSYYTKTLRKCG</sequence>
<keyword evidence="1" id="KW-0472">Membrane</keyword>